<protein>
    <recommendedName>
        <fullName evidence="3">SIS domain-containing protein</fullName>
    </recommendedName>
</protein>
<organism evidence="1 2">
    <name type="scientific">Corynebacterium gallinarum</name>
    <dbReference type="NCBI Taxonomy" id="2762214"/>
    <lineage>
        <taxon>Bacteria</taxon>
        <taxon>Bacillati</taxon>
        <taxon>Actinomycetota</taxon>
        <taxon>Actinomycetes</taxon>
        <taxon>Mycobacteriales</taxon>
        <taxon>Corynebacteriaceae</taxon>
        <taxon>Corynebacterium</taxon>
    </lineage>
</organism>
<name>A0A8I0LBI2_9CORY</name>
<dbReference type="EMBL" id="JACSPR010000002">
    <property type="protein sequence ID" value="MBD8029281.1"/>
    <property type="molecule type" value="Genomic_DNA"/>
</dbReference>
<dbReference type="GO" id="GO:1901135">
    <property type="term" value="P:carbohydrate derivative metabolic process"/>
    <property type="evidence" value="ECO:0007669"/>
    <property type="project" value="InterPro"/>
</dbReference>
<dbReference type="RefSeq" id="WP_191732539.1">
    <property type="nucleotide sequence ID" value="NZ_JACSPR010000002.1"/>
</dbReference>
<dbReference type="SUPFAM" id="SSF53697">
    <property type="entry name" value="SIS domain"/>
    <property type="match status" value="1"/>
</dbReference>
<reference evidence="1 2" key="1">
    <citation type="submission" date="2020-08" db="EMBL/GenBank/DDBJ databases">
        <title>A Genomic Blueprint of the Chicken Gut Microbiome.</title>
        <authorList>
            <person name="Gilroy R."/>
            <person name="Ravi A."/>
            <person name="Getino M."/>
            <person name="Pursley I."/>
            <person name="Horton D.L."/>
            <person name="Alikhan N.-F."/>
            <person name="Baker D."/>
            <person name="Gharbi K."/>
            <person name="Hall N."/>
            <person name="Watson M."/>
            <person name="Adriaenssens E.M."/>
            <person name="Foster-Nyarko E."/>
            <person name="Jarju S."/>
            <person name="Secka A."/>
            <person name="Antonio M."/>
            <person name="Oren A."/>
            <person name="Chaudhuri R."/>
            <person name="La Ragione R.M."/>
            <person name="Hildebrand F."/>
            <person name="Pallen M.J."/>
        </authorList>
    </citation>
    <scope>NUCLEOTIDE SEQUENCE [LARGE SCALE GENOMIC DNA]</scope>
    <source>
        <strain evidence="1 2">Sa1YVA5</strain>
    </source>
</reference>
<evidence type="ECO:0000313" key="1">
    <source>
        <dbReference type="EMBL" id="MBD8029281.1"/>
    </source>
</evidence>
<dbReference type="AlphaFoldDB" id="A0A8I0LBI2"/>
<dbReference type="InterPro" id="IPR046348">
    <property type="entry name" value="SIS_dom_sf"/>
</dbReference>
<gene>
    <name evidence="1" type="ORF">H9627_02890</name>
</gene>
<evidence type="ECO:0008006" key="3">
    <source>
        <dbReference type="Google" id="ProtNLM"/>
    </source>
</evidence>
<dbReference type="GO" id="GO:0097367">
    <property type="term" value="F:carbohydrate derivative binding"/>
    <property type="evidence" value="ECO:0007669"/>
    <property type="project" value="InterPro"/>
</dbReference>
<comment type="caution">
    <text evidence="1">The sequence shown here is derived from an EMBL/GenBank/DDBJ whole genome shotgun (WGS) entry which is preliminary data.</text>
</comment>
<evidence type="ECO:0000313" key="2">
    <source>
        <dbReference type="Proteomes" id="UP000650224"/>
    </source>
</evidence>
<dbReference type="Proteomes" id="UP000650224">
    <property type="component" value="Unassembled WGS sequence"/>
</dbReference>
<proteinExistence type="predicted"/>
<sequence>MVDSFYDGSSYDQETVRFYDVAYEGAQVRLIGSAVASGALASLEGVTPRSVVVLTQGQLNQTCARMVEALRAPLRQPYVVTSALPGYIGALDMVIVITDNGGDEEALRALITSTQRGAVTVLVGPLDGPLIEEAPRDTIIFPTLPTATSASPARTIASISAVLDLLEEDPRIISDRLDHVADSIDEEIESLSPERDELVNEGRKLRLAAEGHRIVHTGRTEWGNAIANVVAALWNKRGLVCGVLDGAELYESLSQLRGPEADVFYDPFLDGDARMVPFRAVVWAEEEPGIPDAVAQYCDFNGRGPLASTLRLIVRGQSATVYTVEERDV</sequence>
<keyword evidence="2" id="KW-1185">Reference proteome</keyword>
<accession>A0A8I0LBI2</accession>